<gene>
    <name evidence="1" type="ORF">G436_4403</name>
</gene>
<reference evidence="1 2" key="1">
    <citation type="journal article" date="2015" name="Genome Announc.">
        <title>Whole-Genome Sequence of Leptospira interrogans Serovar Hardjo Subtype Hardjoprajitno Strain Norma, Isolated from Cattle in a Leptospirosis Outbreak in Brazil.</title>
        <authorList>
            <person name="Cosate M.R."/>
            <person name="Soares S.C."/>
            <person name="Mendes T.A."/>
            <person name="Raittz R.T."/>
            <person name="Moreira E.C."/>
            <person name="Leite R."/>
            <person name="Fernandes G.R."/>
            <person name="Haddad J.P."/>
            <person name="Ortega J.M."/>
        </authorList>
    </citation>
    <scope>NUCLEOTIDE SEQUENCE [LARGE SCALE GENOMIC DNA]</scope>
    <source>
        <strain evidence="1 2">Norma</strain>
    </source>
</reference>
<name>A0A0M3TMW1_LEPIR</name>
<dbReference type="Proteomes" id="UP000056502">
    <property type="component" value="Chromosome I"/>
</dbReference>
<evidence type="ECO:0000313" key="1">
    <source>
        <dbReference type="EMBL" id="ALE41535.1"/>
    </source>
</evidence>
<dbReference type="AlphaFoldDB" id="A0A0M3TMW1"/>
<protein>
    <submittedName>
        <fullName evidence="1">Uncharacterized protein</fullName>
    </submittedName>
</protein>
<proteinExistence type="predicted"/>
<evidence type="ECO:0000313" key="2">
    <source>
        <dbReference type="Proteomes" id="UP000056502"/>
    </source>
</evidence>
<organism evidence="1">
    <name type="scientific">Leptospira interrogans serovar Hardjo str. Norma</name>
    <dbReference type="NCBI Taxonomy" id="1279460"/>
    <lineage>
        <taxon>Bacteria</taxon>
        <taxon>Pseudomonadati</taxon>
        <taxon>Spirochaetota</taxon>
        <taxon>Spirochaetia</taxon>
        <taxon>Leptospirales</taxon>
        <taxon>Leptospiraceae</taxon>
        <taxon>Leptospira</taxon>
    </lineage>
</organism>
<accession>A0A0M3TMW1</accession>
<dbReference type="EMBL" id="CP012603">
    <property type="protein sequence ID" value="ALE41535.1"/>
    <property type="molecule type" value="Genomic_DNA"/>
</dbReference>
<sequence length="45" mass="5499">MTIKNLYKKFSNFYNVFQILIVLIRKIKLQELPVLKHILMFECNI</sequence>
<dbReference type="PATRIC" id="fig|1279460.3.peg.4506"/>